<dbReference type="Proteomes" id="UP000646738">
    <property type="component" value="Unassembled WGS sequence"/>
</dbReference>
<dbReference type="SUPFAM" id="SSF56219">
    <property type="entry name" value="DNase I-like"/>
    <property type="match status" value="1"/>
</dbReference>
<evidence type="ECO:0000313" key="2">
    <source>
        <dbReference type="Proteomes" id="UP000646738"/>
    </source>
</evidence>
<protein>
    <recommendedName>
        <fullName evidence="3">Endonuclease/Exonuclease/phosphatase family protein</fullName>
    </recommendedName>
</protein>
<evidence type="ECO:0000313" key="1">
    <source>
        <dbReference type="EMBL" id="GHI52731.1"/>
    </source>
</evidence>
<keyword evidence="2" id="KW-1185">Reference proteome</keyword>
<dbReference type="EMBL" id="BNEA01000010">
    <property type="protein sequence ID" value="GHI52731.1"/>
    <property type="molecule type" value="Genomic_DNA"/>
</dbReference>
<gene>
    <name evidence="1" type="ORF">Srubr_25770</name>
</gene>
<proteinExistence type="predicted"/>
<dbReference type="Gene3D" id="3.60.10.10">
    <property type="entry name" value="Endonuclease/exonuclease/phosphatase"/>
    <property type="match status" value="1"/>
</dbReference>
<reference evidence="2" key="1">
    <citation type="submission" date="2023-07" db="EMBL/GenBank/DDBJ databases">
        <title>Whole genome shotgun sequence of Streptomyces achromogenes subsp. rubradiris NBRC 14000.</title>
        <authorList>
            <person name="Komaki H."/>
            <person name="Tamura T."/>
        </authorList>
    </citation>
    <scope>NUCLEOTIDE SEQUENCE [LARGE SCALE GENOMIC DNA]</scope>
    <source>
        <strain evidence="2">NBRC 14000</strain>
    </source>
</reference>
<sequence>MALTGELRVVCWNVERNGRGRNGTEDNRPLFHRILRSLRPHIVFRQELWRAWHDGKADLYDEARAIGGLMPFMTRPREGRSLKPVGVMIDLDLFEMVRETEHDLPWKAILDLTVRPKGSNKKLHLASAHLCHFDPDMRATEARRLTTLADRRRSVMIGMDANSYPHRTDLEAVALPDWTQVKDRVHYQHRTIPGPNGERVSDTRPSEILTGNGIYVDLGLHAGTDLGQHGGTDLDQHGALAPTASLKRLDQGPPQRIDWILGTPDIARALIRFEVVATEKVKQVSDHALLFAVFDLATLCEPAPTR</sequence>
<name>A0ABQ3RA40_STRRR</name>
<accession>A0ABQ3RA40</accession>
<comment type="caution">
    <text evidence="1">The sequence shown here is derived from an EMBL/GenBank/DDBJ whole genome shotgun (WGS) entry which is preliminary data.</text>
</comment>
<evidence type="ECO:0008006" key="3">
    <source>
        <dbReference type="Google" id="ProtNLM"/>
    </source>
</evidence>
<organism evidence="1 2">
    <name type="scientific">Streptomyces rubradiris</name>
    <name type="common">Streptomyces achromogenes subsp. rubradiris</name>
    <dbReference type="NCBI Taxonomy" id="285531"/>
    <lineage>
        <taxon>Bacteria</taxon>
        <taxon>Bacillati</taxon>
        <taxon>Actinomycetota</taxon>
        <taxon>Actinomycetes</taxon>
        <taxon>Kitasatosporales</taxon>
        <taxon>Streptomycetaceae</taxon>
        <taxon>Streptomyces</taxon>
    </lineage>
</organism>
<dbReference type="InterPro" id="IPR036691">
    <property type="entry name" value="Endo/exonu/phosph_ase_sf"/>
</dbReference>